<keyword evidence="4" id="KW-1185">Reference proteome</keyword>
<sequence length="567" mass="60707">MRVIGKFWVAAMFWAALGSGAAGAQERAGPFLAARAASGIGDHAPAALYFGRVLLADPENPVFLEGGVLANAATGDIETALALARRMVDLGISSQIANLVVLAGDFAQGDYAAVLESQAAGREAGVLVDALATGWAHLGQGSMSESLAAFDTLVADDAMASFGLNQKAFALAMVGDLEAAEAIFAGADGPVAMNRRSVLAHVAILSQLDRMEEATALINDMFDVDAEADILAIRAALADGERIPLTTVTTPQDGLAEALFSVAGALSSDPADEFALLHARLTLYLRPDHADAALLAGRLLAQAGQYALADEAYAQIPEDDPFALGAQLGRAQALYNEGDSEGAIDQLRSLSETHPTSVIAHNTLGDFLRREERFDGAIAAYGRAIDLLDPPESRHWVVFYSRATSHDRSGDWPSAESDFRRALELAPEQPGVLNDLGYSMTEQGGNLEEALAMIERAVEAEPDNGFFVDSLAWALFRMGRYDEAVAPMERASQLLPVDPVLTDHLGDVYWAVDRQREARFQWRRALSYGEHPGLDLERLRRKLEVGLDRVLEEEGAEPLRARDANGN</sequence>
<evidence type="ECO:0000313" key="4">
    <source>
        <dbReference type="Proteomes" id="UP000198539"/>
    </source>
</evidence>
<proteinExistence type="predicted"/>
<dbReference type="SUPFAM" id="SSF48452">
    <property type="entry name" value="TPR-like"/>
    <property type="match status" value="3"/>
</dbReference>
<protein>
    <submittedName>
        <fullName evidence="3">Tetratricopeptide (TPR) repeat</fullName>
    </submittedName>
</protein>
<gene>
    <name evidence="3" type="ORF">SAMN04488238_101542</name>
</gene>
<evidence type="ECO:0000256" key="2">
    <source>
        <dbReference type="SAM" id="SignalP"/>
    </source>
</evidence>
<accession>A0A1H2SBL6</accession>
<feature type="chain" id="PRO_5011759388" evidence="2">
    <location>
        <begin position="25"/>
        <end position="567"/>
    </location>
</feature>
<feature type="repeat" description="TPR" evidence="1">
    <location>
        <begin position="396"/>
        <end position="429"/>
    </location>
</feature>
<dbReference type="STRING" id="564137.SAMN04488238_101542"/>
<reference evidence="3 4" key="1">
    <citation type="submission" date="2016-10" db="EMBL/GenBank/DDBJ databases">
        <authorList>
            <person name="de Groot N.N."/>
        </authorList>
    </citation>
    <scope>NUCLEOTIDE SEQUENCE [LARGE SCALE GENOMIC DNA]</scope>
    <source>
        <strain evidence="3 4">CGMCC 1.8894</strain>
    </source>
</reference>
<feature type="signal peptide" evidence="2">
    <location>
        <begin position="1"/>
        <end position="24"/>
    </location>
</feature>
<evidence type="ECO:0000313" key="3">
    <source>
        <dbReference type="EMBL" id="SDW28369.1"/>
    </source>
</evidence>
<keyword evidence="1" id="KW-0802">TPR repeat</keyword>
<evidence type="ECO:0000256" key="1">
    <source>
        <dbReference type="PROSITE-ProRule" id="PRU00339"/>
    </source>
</evidence>
<dbReference type="PANTHER" id="PTHR12558:SF13">
    <property type="entry name" value="CELL DIVISION CYCLE PROTEIN 27 HOMOLOG"/>
    <property type="match status" value="1"/>
</dbReference>
<organism evidence="3 4">
    <name type="scientific">Roseicitreum antarcticum</name>
    <dbReference type="NCBI Taxonomy" id="564137"/>
    <lineage>
        <taxon>Bacteria</taxon>
        <taxon>Pseudomonadati</taxon>
        <taxon>Pseudomonadota</taxon>
        <taxon>Alphaproteobacteria</taxon>
        <taxon>Rhodobacterales</taxon>
        <taxon>Paracoccaceae</taxon>
        <taxon>Roseicitreum</taxon>
    </lineage>
</organism>
<dbReference type="Pfam" id="PF13432">
    <property type="entry name" value="TPR_16"/>
    <property type="match status" value="2"/>
</dbReference>
<dbReference type="Gene3D" id="1.25.40.10">
    <property type="entry name" value="Tetratricopeptide repeat domain"/>
    <property type="match status" value="2"/>
</dbReference>
<dbReference type="InterPro" id="IPR011990">
    <property type="entry name" value="TPR-like_helical_dom_sf"/>
</dbReference>
<keyword evidence="2" id="KW-0732">Signal</keyword>
<dbReference type="EMBL" id="FNOM01000001">
    <property type="protein sequence ID" value="SDW28369.1"/>
    <property type="molecule type" value="Genomic_DNA"/>
</dbReference>
<dbReference type="PROSITE" id="PS50005">
    <property type="entry name" value="TPR"/>
    <property type="match status" value="1"/>
</dbReference>
<dbReference type="SMART" id="SM00028">
    <property type="entry name" value="TPR"/>
    <property type="match status" value="5"/>
</dbReference>
<dbReference type="InterPro" id="IPR019734">
    <property type="entry name" value="TPR_rpt"/>
</dbReference>
<dbReference type="Proteomes" id="UP000198539">
    <property type="component" value="Unassembled WGS sequence"/>
</dbReference>
<name>A0A1H2SBL6_9RHOB</name>
<dbReference type="PANTHER" id="PTHR12558">
    <property type="entry name" value="CELL DIVISION CYCLE 16,23,27"/>
    <property type="match status" value="1"/>
</dbReference>
<dbReference type="AlphaFoldDB" id="A0A1H2SBL6"/>